<dbReference type="SUPFAM" id="SSF55729">
    <property type="entry name" value="Acyl-CoA N-acyltransferases (Nat)"/>
    <property type="match status" value="1"/>
</dbReference>
<protein>
    <submittedName>
        <fullName evidence="2">Signal peptide protein</fullName>
    </submittedName>
</protein>
<evidence type="ECO:0000259" key="1">
    <source>
        <dbReference type="PROSITE" id="PS51186"/>
    </source>
</evidence>
<dbReference type="STRING" id="595434.RISK_000382"/>
<gene>
    <name evidence="2" type="ORF">RISK_000382</name>
</gene>
<dbReference type="AlphaFoldDB" id="A0A0J1EP92"/>
<dbReference type="GO" id="GO:0016747">
    <property type="term" value="F:acyltransferase activity, transferring groups other than amino-acyl groups"/>
    <property type="evidence" value="ECO:0007669"/>
    <property type="project" value="InterPro"/>
</dbReference>
<keyword evidence="3" id="KW-1185">Reference proteome</keyword>
<dbReference type="InterPro" id="IPR016181">
    <property type="entry name" value="Acyl_CoA_acyltransferase"/>
</dbReference>
<name>A0A0J1EP92_RHOIS</name>
<dbReference type="InterPro" id="IPR000182">
    <property type="entry name" value="GNAT_dom"/>
</dbReference>
<sequence>MDVTCLLHASPVQPVDAAEPPPIRPASDELVAHVIEFEELEPLRRDDRISPVVGTGIARTAASSDHGPGDQWLFGIRNDERVISFIWAATGYIPASENFSRSAHLGSSLNMPPHCGFLFNAWTDPEHRGRGLMANLLRSLIHEDALGLNLQDWFATTDWTNVASQSTFHKCGFQRVGRLYRVGRGRMQASVVPDLERRMKETVQLEASRQRPHIASDAPGLRWSL</sequence>
<dbReference type="EMBL" id="LECT01000006">
    <property type="protein sequence ID" value="KLU07304.1"/>
    <property type="molecule type" value="Genomic_DNA"/>
</dbReference>
<organism evidence="2 3">
    <name type="scientific">Rhodopirellula islandica</name>
    <dbReference type="NCBI Taxonomy" id="595434"/>
    <lineage>
        <taxon>Bacteria</taxon>
        <taxon>Pseudomonadati</taxon>
        <taxon>Planctomycetota</taxon>
        <taxon>Planctomycetia</taxon>
        <taxon>Pirellulales</taxon>
        <taxon>Pirellulaceae</taxon>
        <taxon>Rhodopirellula</taxon>
    </lineage>
</organism>
<evidence type="ECO:0000313" key="3">
    <source>
        <dbReference type="Proteomes" id="UP000036367"/>
    </source>
</evidence>
<comment type="caution">
    <text evidence="2">The sequence shown here is derived from an EMBL/GenBank/DDBJ whole genome shotgun (WGS) entry which is preliminary data.</text>
</comment>
<feature type="domain" description="N-acetyltransferase" evidence="1">
    <location>
        <begin position="21"/>
        <end position="204"/>
    </location>
</feature>
<accession>A0A0J1EP92</accession>
<dbReference type="PROSITE" id="PS51186">
    <property type="entry name" value="GNAT"/>
    <property type="match status" value="1"/>
</dbReference>
<reference evidence="2" key="1">
    <citation type="submission" date="2015-05" db="EMBL/GenBank/DDBJ databases">
        <title>Permanent draft genome of Rhodopirellula islandicus K833.</title>
        <authorList>
            <person name="Kizina J."/>
            <person name="Richter M."/>
            <person name="Glockner F.O."/>
            <person name="Harder J."/>
        </authorList>
    </citation>
    <scope>NUCLEOTIDE SEQUENCE [LARGE SCALE GENOMIC DNA]</scope>
    <source>
        <strain evidence="2">K833</strain>
    </source>
</reference>
<dbReference type="Proteomes" id="UP000036367">
    <property type="component" value="Unassembled WGS sequence"/>
</dbReference>
<dbReference type="Gene3D" id="3.40.630.30">
    <property type="match status" value="1"/>
</dbReference>
<evidence type="ECO:0000313" key="2">
    <source>
        <dbReference type="EMBL" id="KLU07304.1"/>
    </source>
</evidence>
<dbReference type="PATRIC" id="fig|595434.4.peg.366"/>
<dbReference type="Pfam" id="PF00583">
    <property type="entry name" value="Acetyltransf_1"/>
    <property type="match status" value="1"/>
</dbReference>
<proteinExistence type="predicted"/>